<dbReference type="GO" id="GO:0000160">
    <property type="term" value="P:phosphorelay signal transduction system"/>
    <property type="evidence" value="ECO:0007669"/>
    <property type="project" value="InterPro"/>
</dbReference>
<dbReference type="PROSITE" id="PS50110">
    <property type="entry name" value="RESPONSE_REGULATORY"/>
    <property type="match status" value="1"/>
</dbReference>
<dbReference type="CDD" id="cd00156">
    <property type="entry name" value="REC"/>
    <property type="match status" value="1"/>
</dbReference>
<dbReference type="AlphaFoldDB" id="A0A0A0EJ88"/>
<keyword evidence="4" id="KW-1185">Reference proteome</keyword>
<dbReference type="eggNOG" id="COG0784">
    <property type="taxonomic scope" value="Bacteria"/>
</dbReference>
<dbReference type="SMART" id="SM00448">
    <property type="entry name" value="REC"/>
    <property type="match status" value="1"/>
</dbReference>
<dbReference type="SUPFAM" id="SSF52172">
    <property type="entry name" value="CheY-like"/>
    <property type="match status" value="1"/>
</dbReference>
<comment type="caution">
    <text evidence="3">The sequence shown here is derived from an EMBL/GenBank/DDBJ whole genome shotgun (WGS) entry which is preliminary data.</text>
</comment>
<feature type="domain" description="Response regulatory" evidence="2">
    <location>
        <begin position="3"/>
        <end position="118"/>
    </location>
</feature>
<reference evidence="3 4" key="1">
    <citation type="journal article" date="2015" name="Antonie Van Leeuwenhoek">
        <title>Pseudooceanicola atlanticus gen. nov. sp. nov., isolated from surface seawater of the Atlantic Ocean and reclassification of Oceanicola batsensis, Oceanicola marinus, Oceanicola nitratireducens, Oceanicola nanhaiensis, Oceanicola antarcticus and Oceanicola flagellatus, as Pseudooceanicola batsensis comb. nov., Pseudooceanicola marinus comb. nov., Pseudooceanicola nitratireducens comb. nov., Pseudooceanicola nanhaiensis comb. nov., Pseudooceanicola antarcticus comb. nov., and Pseudooceanicola flagellatus comb. nov.</title>
        <authorList>
            <person name="Lai Q."/>
            <person name="Li G."/>
            <person name="Liu X."/>
            <person name="Du Y."/>
            <person name="Sun F."/>
            <person name="Shao Z."/>
        </authorList>
    </citation>
    <scope>NUCLEOTIDE SEQUENCE [LARGE SCALE GENOMIC DNA]</scope>
    <source>
        <strain evidence="3 4">22II-s11g</strain>
    </source>
</reference>
<evidence type="ECO:0000313" key="4">
    <source>
        <dbReference type="Proteomes" id="UP000030004"/>
    </source>
</evidence>
<gene>
    <name evidence="3" type="ORF">ATO9_02815</name>
</gene>
<name>A0A0A0EJ88_9RHOB</name>
<organism evidence="3 4">
    <name type="scientific">Pseudooceanicola atlanticus</name>
    <dbReference type="NCBI Taxonomy" id="1461694"/>
    <lineage>
        <taxon>Bacteria</taxon>
        <taxon>Pseudomonadati</taxon>
        <taxon>Pseudomonadota</taxon>
        <taxon>Alphaproteobacteria</taxon>
        <taxon>Rhodobacterales</taxon>
        <taxon>Paracoccaceae</taxon>
        <taxon>Pseudooceanicola</taxon>
    </lineage>
</organism>
<dbReference type="OrthoDB" id="7874292at2"/>
<sequence length="129" mass="14282">MPRVLIVGGPDNIRWIWKTHLDQQGLEVHVAADEDAAIEFLRRMDIDVIVLDVMLSHGAGFAVSDYAQFRRPDARVIFVTRDDFLSGGAIFQLSANACAAIPAHFRPADMAAMVAHYAQPQRRPADKVA</sequence>
<evidence type="ECO:0000313" key="3">
    <source>
        <dbReference type="EMBL" id="KGM50439.1"/>
    </source>
</evidence>
<dbReference type="Proteomes" id="UP000030004">
    <property type="component" value="Unassembled WGS sequence"/>
</dbReference>
<dbReference type="STRING" id="1461694.ATO9_02815"/>
<dbReference type="InterPro" id="IPR011006">
    <property type="entry name" value="CheY-like_superfamily"/>
</dbReference>
<dbReference type="Gene3D" id="3.40.50.2300">
    <property type="match status" value="1"/>
</dbReference>
<feature type="modified residue" description="4-aspartylphosphate" evidence="1">
    <location>
        <position position="52"/>
    </location>
</feature>
<dbReference type="RefSeq" id="WP_043744688.1">
    <property type="nucleotide sequence ID" value="NZ_AQQX01000001.1"/>
</dbReference>
<evidence type="ECO:0000259" key="2">
    <source>
        <dbReference type="PROSITE" id="PS50110"/>
    </source>
</evidence>
<proteinExistence type="predicted"/>
<evidence type="ECO:0000256" key="1">
    <source>
        <dbReference type="PROSITE-ProRule" id="PRU00169"/>
    </source>
</evidence>
<dbReference type="Pfam" id="PF00072">
    <property type="entry name" value="Response_reg"/>
    <property type="match status" value="1"/>
</dbReference>
<dbReference type="EMBL" id="AQQX01000001">
    <property type="protein sequence ID" value="KGM50439.1"/>
    <property type="molecule type" value="Genomic_DNA"/>
</dbReference>
<protein>
    <recommendedName>
        <fullName evidence="2">Response regulatory domain-containing protein</fullName>
    </recommendedName>
</protein>
<accession>A0A0A0EJ88</accession>
<keyword evidence="1" id="KW-0597">Phosphoprotein</keyword>
<dbReference type="InterPro" id="IPR001789">
    <property type="entry name" value="Sig_transdc_resp-reg_receiver"/>
</dbReference>